<protein>
    <submittedName>
        <fullName evidence="1">Uncharacterized protein</fullName>
    </submittedName>
</protein>
<proteinExistence type="predicted"/>
<organism evidence="1 2">
    <name type="scientific">Neophaeococcomyces mojaviensis</name>
    <dbReference type="NCBI Taxonomy" id="3383035"/>
    <lineage>
        <taxon>Eukaryota</taxon>
        <taxon>Fungi</taxon>
        <taxon>Dikarya</taxon>
        <taxon>Ascomycota</taxon>
        <taxon>Pezizomycotina</taxon>
        <taxon>Eurotiomycetes</taxon>
        <taxon>Chaetothyriomycetidae</taxon>
        <taxon>Chaetothyriales</taxon>
        <taxon>Chaetothyriales incertae sedis</taxon>
        <taxon>Neophaeococcomyces</taxon>
    </lineage>
</organism>
<dbReference type="Proteomes" id="UP001172386">
    <property type="component" value="Unassembled WGS sequence"/>
</dbReference>
<accession>A0ACC2ZNS4</accession>
<gene>
    <name evidence="1" type="ORF">H2198_010919</name>
</gene>
<evidence type="ECO:0000313" key="1">
    <source>
        <dbReference type="EMBL" id="KAJ9649172.1"/>
    </source>
</evidence>
<dbReference type="EMBL" id="JAPDRQ010000447">
    <property type="protein sequence ID" value="KAJ9649172.1"/>
    <property type="molecule type" value="Genomic_DNA"/>
</dbReference>
<evidence type="ECO:0000313" key="2">
    <source>
        <dbReference type="Proteomes" id="UP001172386"/>
    </source>
</evidence>
<name>A0ACC2ZNS4_9EURO</name>
<sequence>MAPPTRPAPRKQAFRDQATRGCAVGWKLRPPAVPEPGEMIGRALERVARTHPAAQQVHRQVQRPQHHVLVHVCAFVIIQPDQRLHAPPGLVRIGAAGDAQVMAGVQDHIAQRDRPTRSPRPAVEHQRTITAAPAHCCATQHAGQAADHTEQ</sequence>
<comment type="caution">
    <text evidence="1">The sequence shown here is derived from an EMBL/GenBank/DDBJ whole genome shotgun (WGS) entry which is preliminary data.</text>
</comment>
<keyword evidence="2" id="KW-1185">Reference proteome</keyword>
<reference evidence="1" key="1">
    <citation type="submission" date="2022-10" db="EMBL/GenBank/DDBJ databases">
        <title>Culturing micro-colonial fungi from biological soil crusts in the Mojave desert and describing Neophaeococcomyces mojavensis, and introducing the new genera and species Taxawa tesnikishii.</title>
        <authorList>
            <person name="Kurbessoian T."/>
            <person name="Stajich J.E."/>
        </authorList>
    </citation>
    <scope>NUCLEOTIDE SEQUENCE</scope>
    <source>
        <strain evidence="1">JES_112</strain>
    </source>
</reference>